<dbReference type="GO" id="GO:0000139">
    <property type="term" value="C:Golgi membrane"/>
    <property type="evidence" value="ECO:0007669"/>
    <property type="project" value="UniProtKB-SubCell"/>
</dbReference>
<evidence type="ECO:0000313" key="12">
    <source>
        <dbReference type="Proteomes" id="UP000887540"/>
    </source>
</evidence>
<dbReference type="InterPro" id="IPR048684">
    <property type="entry name" value="COG4_C"/>
</dbReference>
<protein>
    <recommendedName>
        <fullName evidence="3">Conserved oligomeric Golgi complex subunit 4</fullName>
    </recommendedName>
    <alternativeName>
        <fullName evidence="8">Component of oligomeric Golgi complex 4</fullName>
    </alternativeName>
</protein>
<feature type="coiled-coil region" evidence="9">
    <location>
        <begin position="44"/>
        <end position="105"/>
    </location>
</feature>
<evidence type="ECO:0000256" key="1">
    <source>
        <dbReference type="ARBA" id="ARBA00004395"/>
    </source>
</evidence>
<dbReference type="Pfam" id="PF20663">
    <property type="entry name" value="COG4_N"/>
    <property type="match status" value="1"/>
</dbReference>
<keyword evidence="4" id="KW-0813">Transport</keyword>
<comment type="similarity">
    <text evidence="2">Belongs to the COG4 family.</text>
</comment>
<dbReference type="GO" id="GO:0015031">
    <property type="term" value="P:protein transport"/>
    <property type="evidence" value="ECO:0007669"/>
    <property type="project" value="UniProtKB-KW"/>
</dbReference>
<dbReference type="WBParaSite" id="ACRNAN_scaffold4493.g11766.t1">
    <property type="protein sequence ID" value="ACRNAN_scaffold4493.g11766.t1"/>
    <property type="gene ID" value="ACRNAN_scaffold4493.g11766"/>
</dbReference>
<dbReference type="InterPro" id="IPR048682">
    <property type="entry name" value="COG4"/>
</dbReference>
<keyword evidence="7" id="KW-0472">Membrane</keyword>
<dbReference type="Proteomes" id="UP000887540">
    <property type="component" value="Unplaced"/>
</dbReference>
<proteinExistence type="inferred from homology"/>
<comment type="subcellular location">
    <subcellularLocation>
        <location evidence="1">Golgi apparatus membrane</location>
        <topology evidence="1">Peripheral membrane protein</topology>
    </subcellularLocation>
</comment>
<dbReference type="InterPro" id="IPR048680">
    <property type="entry name" value="COG4_N"/>
</dbReference>
<accession>A0A914DWB9</accession>
<evidence type="ECO:0000256" key="6">
    <source>
        <dbReference type="ARBA" id="ARBA00023034"/>
    </source>
</evidence>
<dbReference type="Gene3D" id="1.20.58.1970">
    <property type="match status" value="1"/>
</dbReference>
<dbReference type="Gene3D" id="1.10.287.1060">
    <property type="entry name" value="ESAT-6-like"/>
    <property type="match status" value="1"/>
</dbReference>
<evidence type="ECO:0000256" key="3">
    <source>
        <dbReference type="ARBA" id="ARBA00020975"/>
    </source>
</evidence>
<keyword evidence="12" id="KW-1185">Reference proteome</keyword>
<dbReference type="PANTHER" id="PTHR24016:SF0">
    <property type="entry name" value="CONSERVED OLIGOMERIC GOLGI COMPLEX SUBUNIT 4"/>
    <property type="match status" value="1"/>
</dbReference>
<evidence type="ECO:0000256" key="8">
    <source>
        <dbReference type="ARBA" id="ARBA00031340"/>
    </source>
</evidence>
<dbReference type="Pfam" id="PF20662">
    <property type="entry name" value="COG4_C"/>
    <property type="match status" value="1"/>
</dbReference>
<evidence type="ECO:0000256" key="10">
    <source>
        <dbReference type="SAM" id="MobiDB-lite"/>
    </source>
</evidence>
<keyword evidence="5" id="KW-0653">Protein transport</keyword>
<name>A0A914DWB9_9BILA</name>
<evidence type="ECO:0000313" key="13">
    <source>
        <dbReference type="WBParaSite" id="ACRNAN_scaffold4493.g11766.t1"/>
    </source>
</evidence>
<dbReference type="GO" id="GO:0007030">
    <property type="term" value="P:Golgi organization"/>
    <property type="evidence" value="ECO:0007669"/>
    <property type="project" value="TreeGrafter"/>
</dbReference>
<dbReference type="GO" id="GO:0006890">
    <property type="term" value="P:retrograde vesicle-mediated transport, Golgi to endoplasmic reticulum"/>
    <property type="evidence" value="ECO:0007669"/>
    <property type="project" value="TreeGrafter"/>
</dbReference>
<evidence type="ECO:0000256" key="2">
    <source>
        <dbReference type="ARBA" id="ARBA00009215"/>
    </source>
</evidence>
<evidence type="ECO:0000256" key="4">
    <source>
        <dbReference type="ARBA" id="ARBA00022448"/>
    </source>
</evidence>
<evidence type="ECO:0000259" key="11">
    <source>
        <dbReference type="SMART" id="SM00762"/>
    </source>
</evidence>
<feature type="domain" description="COG4 transport protein middle alpha-helical bundle" evidence="11">
    <location>
        <begin position="199"/>
        <end position="540"/>
    </location>
</feature>
<evidence type="ECO:0000256" key="7">
    <source>
        <dbReference type="ARBA" id="ARBA00023136"/>
    </source>
</evidence>
<organism evidence="12 13">
    <name type="scientific">Acrobeloides nanus</name>
    <dbReference type="NCBI Taxonomy" id="290746"/>
    <lineage>
        <taxon>Eukaryota</taxon>
        <taxon>Metazoa</taxon>
        <taxon>Ecdysozoa</taxon>
        <taxon>Nematoda</taxon>
        <taxon>Chromadorea</taxon>
        <taxon>Rhabditida</taxon>
        <taxon>Tylenchina</taxon>
        <taxon>Cephalobomorpha</taxon>
        <taxon>Cephaloboidea</taxon>
        <taxon>Cephalobidae</taxon>
        <taxon>Acrobeloides</taxon>
    </lineage>
</organism>
<sequence length="819" mass="93223">MLSEPTFNDIKRPLVWEPTNHIPSNQKSKNEDEEDFSDLLTDLRSELQTARDAEERILKDIQNELGRTGAAIGDKDVMHTFDLALSRLNNQIECVEIDSRQLANNLRVVSGLAEKISSKVSALDVAKSRVVECLQRVSDLRDLRTCAEGVEIAMQHENYEEAAKHIHRFLALDSAVFKMGEQIDAKDAGHSMKYSYEILRQAAGNLIGIIEKKFDTAVLSNDTASMERYFKLFPLINEHTSGLQRFGKYLCTKIEKLGDDNYKIMEAGGTDDNRKNLLYSDSLFNIFEGIARIIELHQPLIDNYYGPDKLLDLIGILQAECDRQAIRVINAFIQKRQFEHRAKLVDNYLRKSSSIEKIDPRELDSLLTEVTMMHTRAELYWRFLKRRLGEAPARPLSESDSKDGFEVGKSAEEVFEDEFTEEERRQLNEKLKKQKAERNNKLDLLLNRSALGTKMQELLGKYVLTEQYYMTESVKKAIEMDDVEEGATTSSLLDDVFFIVRKSIERSISSSNVDCVCAMLNNGITLLETDFIKYLQGSIKAGYPSVSWTAEAYQTAQTAYNVLQHGKTVAEAGPETQRRTYLIALNNLRAAISCVGTLKSGLKNVFAKHLTQISNVEQGKLEQSTNQFDDLCRRLGSLAHAAVLKLCDAAFRPKLKTNADAYFDLPHSITEEDFAEFEAVDPFIENFISQLDKHIAQFEQSLVPENYQDLLRAVSIEVVAQLERVIFKCTFNRMGALQLDKEFRQLTSYLTTVAGWSFREKCARVSQIVTLLNAENIQEATEFYQQTSREGNSLSLNDMKKVLFLRNDLPRDKIKLIKA</sequence>
<evidence type="ECO:0000256" key="5">
    <source>
        <dbReference type="ARBA" id="ARBA00022927"/>
    </source>
</evidence>
<dbReference type="SMART" id="SM00762">
    <property type="entry name" value="Cog4"/>
    <property type="match status" value="1"/>
</dbReference>
<keyword evidence="6" id="KW-0333">Golgi apparatus</keyword>
<keyword evidence="9" id="KW-0175">Coiled coil</keyword>
<dbReference type="AlphaFoldDB" id="A0A914DWB9"/>
<evidence type="ECO:0000256" key="9">
    <source>
        <dbReference type="SAM" id="Coils"/>
    </source>
</evidence>
<reference evidence="13" key="1">
    <citation type="submission" date="2022-11" db="UniProtKB">
        <authorList>
            <consortium name="WormBaseParasite"/>
        </authorList>
    </citation>
    <scope>IDENTIFICATION</scope>
</reference>
<dbReference type="GO" id="GO:0017119">
    <property type="term" value="C:Golgi transport complex"/>
    <property type="evidence" value="ECO:0007669"/>
    <property type="project" value="TreeGrafter"/>
</dbReference>
<dbReference type="PANTHER" id="PTHR24016">
    <property type="entry name" value="CONSERVED OLIGOMERIC GOLGI COMPLEX SUBUNIT 4"/>
    <property type="match status" value="1"/>
</dbReference>
<dbReference type="InterPro" id="IPR013167">
    <property type="entry name" value="COG4_M"/>
</dbReference>
<feature type="coiled-coil region" evidence="9">
    <location>
        <begin position="417"/>
        <end position="448"/>
    </location>
</feature>
<dbReference type="Pfam" id="PF08318">
    <property type="entry name" value="COG4_m"/>
    <property type="match status" value="1"/>
</dbReference>
<feature type="region of interest" description="Disordered" evidence="10">
    <location>
        <begin position="17"/>
        <end position="36"/>
    </location>
</feature>